<dbReference type="Pfam" id="PF20974">
    <property type="entry name" value="tRNA-synt_1c_C2"/>
    <property type="match status" value="1"/>
</dbReference>
<dbReference type="GO" id="GO:0006424">
    <property type="term" value="P:glutamyl-tRNA aminoacylation"/>
    <property type="evidence" value="ECO:0007669"/>
    <property type="project" value="UniProtKB-UniRule"/>
</dbReference>
<evidence type="ECO:0000256" key="2">
    <source>
        <dbReference type="ARBA" id="ARBA00022490"/>
    </source>
</evidence>
<dbReference type="InterPro" id="IPR020061">
    <property type="entry name" value="Glu_tRNA_lig_a-bdl"/>
</dbReference>
<evidence type="ECO:0000259" key="11">
    <source>
        <dbReference type="Pfam" id="PF00749"/>
    </source>
</evidence>
<dbReference type="Proteomes" id="UP000240728">
    <property type="component" value="Unassembled WGS sequence"/>
</dbReference>
<dbReference type="NCBIfam" id="TIGR00440">
    <property type="entry name" value="glnS"/>
    <property type="match status" value="1"/>
</dbReference>
<evidence type="ECO:0000256" key="7">
    <source>
        <dbReference type="ARBA" id="ARBA00023146"/>
    </source>
</evidence>
<dbReference type="STRING" id="318456.GCA_001455895_03913"/>
<comment type="catalytic activity">
    <reaction evidence="8 9">
        <text>tRNA(Gln) + L-glutamine + ATP = L-glutaminyl-tRNA(Gln) + AMP + diphosphate</text>
        <dbReference type="Rhea" id="RHEA:20121"/>
        <dbReference type="Rhea" id="RHEA-COMP:9662"/>
        <dbReference type="Rhea" id="RHEA-COMP:9681"/>
        <dbReference type="ChEBI" id="CHEBI:30616"/>
        <dbReference type="ChEBI" id="CHEBI:33019"/>
        <dbReference type="ChEBI" id="CHEBI:58359"/>
        <dbReference type="ChEBI" id="CHEBI:78442"/>
        <dbReference type="ChEBI" id="CHEBI:78521"/>
        <dbReference type="ChEBI" id="CHEBI:456215"/>
        <dbReference type="EC" id="6.1.1.18"/>
    </reaction>
</comment>
<accession>A0A2T3KNK3</accession>
<dbReference type="FunFam" id="2.40.240.10:FF:000003">
    <property type="entry name" value="Glutamine--tRNA ligase"/>
    <property type="match status" value="1"/>
</dbReference>
<dbReference type="Gene3D" id="3.90.800.10">
    <property type="entry name" value="Glutamyl-tRNA Synthetase, Domain 3"/>
    <property type="match status" value="1"/>
</dbReference>
<evidence type="ECO:0000313" key="14">
    <source>
        <dbReference type="EMBL" id="PSV01630.1"/>
    </source>
</evidence>
<dbReference type="Pfam" id="PF03950">
    <property type="entry name" value="tRNA-synt_1c_C"/>
    <property type="match status" value="1"/>
</dbReference>
<organism evidence="14 17">
    <name type="scientific">Photobacterium kishitanii</name>
    <dbReference type="NCBI Taxonomy" id="318456"/>
    <lineage>
        <taxon>Bacteria</taxon>
        <taxon>Pseudomonadati</taxon>
        <taxon>Pseudomonadota</taxon>
        <taxon>Gammaproteobacteria</taxon>
        <taxon>Vibrionales</taxon>
        <taxon>Vibrionaceae</taxon>
        <taxon>Photobacterium</taxon>
    </lineage>
</organism>
<feature type="domain" description="Glutamyl/glutaminyl-tRNA synthetase class Ib anti-codon binding" evidence="12">
    <location>
        <begin position="340"/>
        <end position="439"/>
    </location>
</feature>
<keyword evidence="4 9" id="KW-0547">Nucleotide-binding</keyword>
<keyword evidence="2 9" id="KW-0963">Cytoplasm</keyword>
<dbReference type="InterPro" id="IPR049437">
    <property type="entry name" value="tRNA-synt_1c_C2"/>
</dbReference>
<dbReference type="EMBL" id="PYOZ01000001">
    <property type="protein sequence ID" value="PSX46741.1"/>
    <property type="molecule type" value="Genomic_DNA"/>
</dbReference>
<proteinExistence type="inferred from homology"/>
<feature type="binding site" evidence="9">
    <location>
        <begin position="35"/>
        <end position="37"/>
    </location>
    <ligand>
        <name>ATP</name>
        <dbReference type="ChEBI" id="CHEBI:30616"/>
    </ligand>
</feature>
<evidence type="ECO:0000256" key="9">
    <source>
        <dbReference type="HAMAP-Rule" id="MF_00126"/>
    </source>
</evidence>
<dbReference type="EMBL" id="PYNF01000001">
    <property type="protein sequence ID" value="PSV01630.1"/>
    <property type="molecule type" value="Genomic_DNA"/>
</dbReference>
<evidence type="ECO:0000313" key="17">
    <source>
        <dbReference type="Proteomes" id="UP000241426"/>
    </source>
</evidence>
<keyword evidence="6 9" id="KW-0648">Protein biosynthesis</keyword>
<comment type="subunit">
    <text evidence="9">Monomer.</text>
</comment>
<evidence type="ECO:0000259" key="13">
    <source>
        <dbReference type="Pfam" id="PF20974"/>
    </source>
</evidence>
<dbReference type="SUPFAM" id="SSF52374">
    <property type="entry name" value="Nucleotidylyl transferase"/>
    <property type="match status" value="1"/>
</dbReference>
<dbReference type="InterPro" id="IPR004514">
    <property type="entry name" value="Gln-tRNA-synth"/>
</dbReference>
<feature type="domain" description="Glutamyl/glutaminyl-tRNA synthetase class Ib catalytic" evidence="11">
    <location>
        <begin position="28"/>
        <end position="337"/>
    </location>
</feature>
<dbReference type="AlphaFoldDB" id="A0A2T3KNK3"/>
<dbReference type="Gene3D" id="3.40.50.620">
    <property type="entry name" value="HUPs"/>
    <property type="match status" value="1"/>
</dbReference>
<feature type="binding site" evidence="9">
    <location>
        <begin position="269"/>
        <end position="271"/>
    </location>
    <ligand>
        <name>ATP</name>
        <dbReference type="ChEBI" id="CHEBI:30616"/>
    </ligand>
</feature>
<dbReference type="GO" id="GO:0004819">
    <property type="term" value="F:glutamine-tRNA ligase activity"/>
    <property type="evidence" value="ECO:0007669"/>
    <property type="project" value="UniProtKB-UniRule"/>
</dbReference>
<feature type="binding site" evidence="9">
    <location>
        <position position="212"/>
    </location>
    <ligand>
        <name>L-glutamine</name>
        <dbReference type="ChEBI" id="CHEBI:58359"/>
    </ligand>
</feature>
<dbReference type="InterPro" id="IPR050132">
    <property type="entry name" value="Gln/Glu-tRNA_Ligase"/>
</dbReference>
<keyword evidence="3 9" id="KW-0436">Ligase</keyword>
<sequence length="554" mass="63441">MSESEARPTNFIRQIIDADLASGKHTSIHTRFPPEPNGYLHIGHAKSICLNFGIAQDYQGQCNLRFDDTNPEKEDIEYVESIKNDVNWLGFEWSGEICYSSNYFDQLHGFAIELINKGLAYVDELSPEQMREYRGTLTQAGKHSPYRDRSVEENLALFEQMKNGEVEEGKMCLRAKIDMASPFMVMRDPVIYRVRFAHHHQTGDKWCIYPMYDFTHCISDALEGITHSICTLEFMDNRRLYDWVLENITIDCIPHQYEFSRLNLEYTVMSKRKLNQLVTDKLVNGWDDPRMPTISGLRRRGFTPGSMREFCKRIGVTKQDNTIEISSLESCIRDDLNENAPRAMAVLDPVKVVIENFDGETEILTVANHPNKPEMGTREVPFSRELYIEREDFREEANKKYKRLVLGKEVRLRGAYVIQAERIEKDAAGNITTIYCTYDKDTLGKNPADGRKVKGVIHWVSAQAGIPAEIRLYDRLFTVPNPGAAEDFVSVINPESLTILNGFVEPALAAAEAEKAYQFERMGYFCADNKDSSADHLVFNRTVGLRDTWAKIGD</sequence>
<dbReference type="InterPro" id="IPR014729">
    <property type="entry name" value="Rossmann-like_a/b/a_fold"/>
</dbReference>
<keyword evidence="7 9" id="KW-0030">Aminoacyl-tRNA synthetase</keyword>
<reference evidence="16 17" key="1">
    <citation type="submission" date="2018-01" db="EMBL/GenBank/DDBJ databases">
        <title>Whole genome sequencing of Histamine producing bacteria.</title>
        <authorList>
            <person name="Butler K."/>
        </authorList>
    </citation>
    <scope>NUCLEOTIDE SEQUENCE [LARGE SCALE GENOMIC DNA]</scope>
    <source>
        <strain evidence="15 16">A1-4</strain>
        <strain evidence="14 17">FS-7.2</strain>
    </source>
</reference>
<evidence type="ECO:0000259" key="12">
    <source>
        <dbReference type="Pfam" id="PF03950"/>
    </source>
</evidence>
<dbReference type="InterPro" id="IPR011035">
    <property type="entry name" value="Ribosomal_bL25/Gln-tRNA_synth"/>
</dbReference>
<dbReference type="FunFam" id="2.40.240.10:FF:000001">
    <property type="entry name" value="Glutamine--tRNA ligase"/>
    <property type="match status" value="1"/>
</dbReference>
<dbReference type="Gene3D" id="2.40.240.10">
    <property type="entry name" value="Ribosomal Protein L25, Chain P"/>
    <property type="match status" value="2"/>
</dbReference>
<feature type="short sequence motif" description="'KMSKS' region" evidence="9">
    <location>
        <begin position="268"/>
        <end position="272"/>
    </location>
</feature>
<comment type="subcellular location">
    <subcellularLocation>
        <location evidence="9">Cytoplasm</location>
    </subcellularLocation>
</comment>
<dbReference type="FunFam" id="3.40.50.620:FF:000037">
    <property type="entry name" value="Glutamine--tRNA ligase cytoplasmic"/>
    <property type="match status" value="1"/>
</dbReference>
<dbReference type="FunFam" id="3.90.800.10:FF:000001">
    <property type="entry name" value="Glutamine--tRNA ligase"/>
    <property type="match status" value="1"/>
</dbReference>
<dbReference type="HAMAP" id="MF_00126">
    <property type="entry name" value="Gln_tRNA_synth"/>
    <property type="match status" value="1"/>
</dbReference>
<dbReference type="GO" id="GO:0005829">
    <property type="term" value="C:cytosol"/>
    <property type="evidence" value="ECO:0007669"/>
    <property type="project" value="TreeGrafter"/>
</dbReference>
<feature type="binding site" evidence="9">
    <location>
        <begin position="41"/>
        <end position="47"/>
    </location>
    <ligand>
        <name>ATP</name>
        <dbReference type="ChEBI" id="CHEBI:30616"/>
    </ligand>
</feature>
<keyword evidence="16" id="KW-1185">Reference proteome</keyword>
<name>A0A2T3KNK3_9GAMM</name>
<dbReference type="InterPro" id="IPR020056">
    <property type="entry name" value="Rbsml_bL25/Gln-tRNA_synth_N"/>
</dbReference>
<dbReference type="InterPro" id="IPR020059">
    <property type="entry name" value="Glu/Gln-tRNA-synth_Ib_codon-bd"/>
</dbReference>
<evidence type="ECO:0000313" key="15">
    <source>
        <dbReference type="EMBL" id="PSX46741.1"/>
    </source>
</evidence>
<dbReference type="GeneID" id="29943734"/>
<comment type="similarity">
    <text evidence="1 9 10">Belongs to the class-I aminoacyl-tRNA synthetase family.</text>
</comment>
<dbReference type="SUPFAM" id="SSF50715">
    <property type="entry name" value="Ribosomal protein L25-like"/>
    <property type="match status" value="1"/>
</dbReference>
<feature type="region of interest" description="Interaction with tRNA" evidence="9">
    <location>
        <begin position="317"/>
        <end position="324"/>
    </location>
</feature>
<dbReference type="Pfam" id="PF00749">
    <property type="entry name" value="tRNA-synt_1c"/>
    <property type="match status" value="1"/>
</dbReference>
<dbReference type="PROSITE" id="PS00178">
    <property type="entry name" value="AA_TRNA_LIGASE_I"/>
    <property type="match status" value="1"/>
</dbReference>
<dbReference type="GO" id="GO:0005524">
    <property type="term" value="F:ATP binding"/>
    <property type="evidence" value="ECO:0007669"/>
    <property type="project" value="UniProtKB-UniRule"/>
</dbReference>
<feature type="binding site" evidence="9">
    <location>
        <position position="231"/>
    </location>
    <ligand>
        <name>ATP</name>
        <dbReference type="ChEBI" id="CHEBI:30616"/>
    </ligand>
</feature>
<dbReference type="PANTHER" id="PTHR43097">
    <property type="entry name" value="GLUTAMINE-TRNA LIGASE"/>
    <property type="match status" value="1"/>
</dbReference>
<dbReference type="PRINTS" id="PR00987">
    <property type="entry name" value="TRNASYNTHGLU"/>
</dbReference>
<keyword evidence="5 9" id="KW-0067">ATP-binding</keyword>
<evidence type="ECO:0000256" key="10">
    <source>
        <dbReference type="RuleBase" id="RU363037"/>
    </source>
</evidence>
<accession>A0A0B7J9M8</accession>
<dbReference type="PANTHER" id="PTHR43097:SF5">
    <property type="entry name" value="GLUTAMATE--TRNA LIGASE"/>
    <property type="match status" value="1"/>
</dbReference>
<dbReference type="InterPro" id="IPR022861">
    <property type="entry name" value="Gln_tRNA_ligase_bac"/>
</dbReference>
<evidence type="ECO:0000256" key="6">
    <source>
        <dbReference type="ARBA" id="ARBA00022917"/>
    </source>
</evidence>
<evidence type="ECO:0000256" key="5">
    <source>
        <dbReference type="ARBA" id="ARBA00022840"/>
    </source>
</evidence>
<dbReference type="InterPro" id="IPR001412">
    <property type="entry name" value="aa-tRNA-synth_I_CS"/>
</dbReference>
<dbReference type="NCBIfam" id="NF011291">
    <property type="entry name" value="PRK14703.1"/>
    <property type="match status" value="1"/>
</dbReference>
<dbReference type="EC" id="6.1.1.18" evidence="9"/>
<dbReference type="OrthoDB" id="9801560at2"/>
<evidence type="ECO:0000256" key="8">
    <source>
        <dbReference type="ARBA" id="ARBA00048270"/>
    </source>
</evidence>
<gene>
    <name evidence="9" type="primary">glnS</name>
    <name evidence="15" type="ORF">C0W53_01550</name>
    <name evidence="14" type="ORF">C9J27_00800</name>
</gene>
<feature type="binding site" evidence="9">
    <location>
        <begin position="261"/>
        <end position="262"/>
    </location>
    <ligand>
        <name>ATP</name>
        <dbReference type="ChEBI" id="CHEBI:30616"/>
    </ligand>
</feature>
<feature type="domain" description="tRNA synthetases class I (E and Q) anti-codon binding" evidence="13">
    <location>
        <begin position="456"/>
        <end position="528"/>
    </location>
</feature>
<feature type="short sequence motif" description="'HIGH' region" evidence="9">
    <location>
        <begin position="34"/>
        <end position="44"/>
    </location>
</feature>
<evidence type="ECO:0000256" key="3">
    <source>
        <dbReference type="ARBA" id="ARBA00022598"/>
    </source>
</evidence>
<dbReference type="InterPro" id="IPR020058">
    <property type="entry name" value="Glu/Gln-tRNA-synth_Ib_cat-dom"/>
</dbReference>
<feature type="binding site" evidence="9">
    <location>
        <position position="67"/>
    </location>
    <ligand>
        <name>L-glutamine</name>
        <dbReference type="ChEBI" id="CHEBI:58359"/>
    </ligand>
</feature>
<evidence type="ECO:0000313" key="16">
    <source>
        <dbReference type="Proteomes" id="UP000240728"/>
    </source>
</evidence>
<dbReference type="Gene3D" id="1.10.1160.10">
    <property type="entry name" value="Glutamyl-trna Synthetase, Domain 2"/>
    <property type="match status" value="1"/>
</dbReference>
<evidence type="ECO:0000256" key="1">
    <source>
        <dbReference type="ARBA" id="ARBA00005594"/>
    </source>
</evidence>
<dbReference type="Proteomes" id="UP000241426">
    <property type="component" value="Unassembled WGS sequence"/>
</dbReference>
<protein>
    <recommendedName>
        <fullName evidence="9">Glutamine--tRNA ligase</fullName>
        <ecNumber evidence="9">6.1.1.18</ecNumber>
    </recommendedName>
    <alternativeName>
        <fullName evidence="9">Glutaminyl-tRNA synthetase</fullName>
        <shortName evidence="9">GlnRS</shortName>
    </alternativeName>
</protein>
<dbReference type="GO" id="GO:0006425">
    <property type="term" value="P:glutaminyl-tRNA aminoacylation"/>
    <property type="evidence" value="ECO:0007669"/>
    <property type="project" value="UniProtKB-UniRule"/>
</dbReference>
<dbReference type="RefSeq" id="WP_036795515.1">
    <property type="nucleotide sequence ID" value="NZ_JAUZMV010000001.1"/>
</dbReference>
<dbReference type="FunFam" id="1.10.1160.10:FF:000001">
    <property type="entry name" value="Glutamine--tRNA ligase"/>
    <property type="match status" value="1"/>
</dbReference>
<dbReference type="InterPro" id="IPR000924">
    <property type="entry name" value="Glu/Gln-tRNA-synth"/>
</dbReference>
<evidence type="ECO:0000256" key="4">
    <source>
        <dbReference type="ARBA" id="ARBA00022741"/>
    </source>
</evidence>
<comment type="caution">
    <text evidence="14">The sequence shown here is derived from an EMBL/GenBank/DDBJ whole genome shotgun (WGS) entry which is preliminary data.</text>
</comment>
<dbReference type="CDD" id="cd00807">
    <property type="entry name" value="GlnRS_core"/>
    <property type="match status" value="1"/>
</dbReference>